<dbReference type="Proteomes" id="UP000694556">
    <property type="component" value="Chromosome 3"/>
</dbReference>
<evidence type="ECO:0000313" key="1">
    <source>
        <dbReference type="Ensembl" id="ENSCMMP00000011805.1"/>
    </source>
</evidence>
<accession>A0A8C3BUW7</accession>
<reference evidence="1" key="2">
    <citation type="submission" date="2025-08" db="UniProtKB">
        <authorList>
            <consortium name="Ensembl"/>
        </authorList>
    </citation>
    <scope>IDENTIFICATION</scope>
</reference>
<organism evidence="1 2">
    <name type="scientific">Cairina moschata</name>
    <name type="common">Muscovy duck</name>
    <dbReference type="NCBI Taxonomy" id="8855"/>
    <lineage>
        <taxon>Eukaryota</taxon>
        <taxon>Metazoa</taxon>
        <taxon>Chordata</taxon>
        <taxon>Craniata</taxon>
        <taxon>Vertebrata</taxon>
        <taxon>Euteleostomi</taxon>
        <taxon>Archelosauria</taxon>
        <taxon>Archosauria</taxon>
        <taxon>Dinosauria</taxon>
        <taxon>Saurischia</taxon>
        <taxon>Theropoda</taxon>
        <taxon>Coelurosauria</taxon>
        <taxon>Aves</taxon>
        <taxon>Neognathae</taxon>
        <taxon>Galloanserae</taxon>
        <taxon>Anseriformes</taxon>
        <taxon>Anatidae</taxon>
        <taxon>Anatinae</taxon>
        <taxon>Cairina</taxon>
    </lineage>
</organism>
<evidence type="ECO:0000313" key="2">
    <source>
        <dbReference type="Proteomes" id="UP000694556"/>
    </source>
</evidence>
<reference evidence="1" key="3">
    <citation type="submission" date="2025-09" db="UniProtKB">
        <authorList>
            <consortium name="Ensembl"/>
        </authorList>
    </citation>
    <scope>IDENTIFICATION</scope>
</reference>
<keyword evidence="2" id="KW-1185">Reference proteome</keyword>
<name>A0A8C3BUW7_CAIMO</name>
<proteinExistence type="predicted"/>
<dbReference type="AlphaFoldDB" id="A0A8C3BUW7"/>
<sequence>MMATTMAFSQAMAVPETHSITSQGLIAVGAGGRDASSSEALPPRAGIQGTATRLSFRAGAGSISSGAACAGQGQRAAAQRGGGLACRAGPPPQPLSAVVPAGWTALPGVLKPSGPLGVNGHCPWC</sequence>
<reference evidence="1" key="1">
    <citation type="submission" date="2018-09" db="EMBL/GenBank/DDBJ databases">
        <title>Common duck and Muscovy duck high density SNP chip.</title>
        <authorList>
            <person name="Vignal A."/>
            <person name="Thebault N."/>
            <person name="Warren W.C."/>
        </authorList>
    </citation>
    <scope>NUCLEOTIDE SEQUENCE [LARGE SCALE GENOMIC DNA]</scope>
</reference>
<dbReference type="Ensembl" id="ENSCMMT00000012984.1">
    <property type="protein sequence ID" value="ENSCMMP00000011805.1"/>
    <property type="gene ID" value="ENSCMMG00000007470.1"/>
</dbReference>
<protein>
    <submittedName>
        <fullName evidence="1">Uncharacterized protein</fullName>
    </submittedName>
</protein>